<comment type="caution">
    <text evidence="5">The sequence shown here is derived from an EMBL/GenBank/DDBJ whole genome shotgun (WGS) entry which is preliminary data.</text>
</comment>
<evidence type="ECO:0000256" key="1">
    <source>
        <dbReference type="ARBA" id="ARBA00022729"/>
    </source>
</evidence>
<dbReference type="Gene3D" id="3.40.50.1820">
    <property type="entry name" value="alpha/beta hydrolase"/>
    <property type="match status" value="1"/>
</dbReference>
<dbReference type="InterPro" id="IPR029058">
    <property type="entry name" value="AB_hydrolase_fold"/>
</dbReference>
<evidence type="ECO:0000256" key="2">
    <source>
        <dbReference type="ARBA" id="ARBA00022801"/>
    </source>
</evidence>
<dbReference type="Pfam" id="PF07676">
    <property type="entry name" value="PD40"/>
    <property type="match status" value="2"/>
</dbReference>
<dbReference type="SUPFAM" id="SSF82171">
    <property type="entry name" value="DPP6 N-terminal domain-like"/>
    <property type="match status" value="1"/>
</dbReference>
<dbReference type="PANTHER" id="PTHR42776:SF13">
    <property type="entry name" value="DIPEPTIDYL-PEPTIDASE 5"/>
    <property type="match status" value="1"/>
</dbReference>
<dbReference type="PANTHER" id="PTHR42776">
    <property type="entry name" value="SERINE PEPTIDASE S9 FAMILY MEMBER"/>
    <property type="match status" value="1"/>
</dbReference>
<dbReference type="InterPro" id="IPR011042">
    <property type="entry name" value="6-blade_b-propeller_TolB-like"/>
</dbReference>
<keyword evidence="2" id="KW-0378">Hydrolase</keyword>
<name>A0ABW9QXC0_9ACTN</name>
<keyword evidence="3" id="KW-0720">Serine protease</keyword>
<reference evidence="5 6" key="1">
    <citation type="submission" date="2019-11" db="EMBL/GenBank/DDBJ databases">
        <title>Acidiferrimicrobium australis gen. nov., sp. nov., an acidophilic and obligately heterotrophic, member of the Actinobacteria that catalyses dissimilatory oxido- reduction of iron isolated from metal-rich acidic water in Chile.</title>
        <authorList>
            <person name="Gonzalez D."/>
            <person name="Huber K."/>
            <person name="Hedrich S."/>
            <person name="Rojas-Villalobos C."/>
            <person name="Quatrini R."/>
            <person name="Dinamarca M.A."/>
            <person name="Schwarz A."/>
            <person name="Canales C."/>
            <person name="Nancucheo I."/>
        </authorList>
    </citation>
    <scope>NUCLEOTIDE SEQUENCE [LARGE SCALE GENOMIC DNA]</scope>
    <source>
        <strain evidence="5 6">USS-CCA1</strain>
    </source>
</reference>
<evidence type="ECO:0000313" key="6">
    <source>
        <dbReference type="Proteomes" id="UP000437736"/>
    </source>
</evidence>
<dbReference type="Pfam" id="PF00326">
    <property type="entry name" value="Peptidase_S9"/>
    <property type="match status" value="1"/>
</dbReference>
<protein>
    <submittedName>
        <fullName evidence="5">Prolyl oligopeptidase family serine peptidase</fullName>
    </submittedName>
</protein>
<evidence type="ECO:0000313" key="5">
    <source>
        <dbReference type="EMBL" id="MST34327.1"/>
    </source>
</evidence>
<evidence type="ECO:0000256" key="3">
    <source>
        <dbReference type="ARBA" id="ARBA00022825"/>
    </source>
</evidence>
<proteinExistence type="predicted"/>
<evidence type="ECO:0000259" key="4">
    <source>
        <dbReference type="Pfam" id="PF00326"/>
    </source>
</evidence>
<dbReference type="SUPFAM" id="SSF53474">
    <property type="entry name" value="alpha/beta-Hydrolases"/>
    <property type="match status" value="1"/>
</dbReference>
<organism evidence="5 6">
    <name type="scientific">Acidiferrimicrobium australe</name>
    <dbReference type="NCBI Taxonomy" id="2664430"/>
    <lineage>
        <taxon>Bacteria</taxon>
        <taxon>Bacillati</taxon>
        <taxon>Actinomycetota</taxon>
        <taxon>Acidimicrobiia</taxon>
        <taxon>Acidimicrobiales</taxon>
        <taxon>Acidimicrobiaceae</taxon>
        <taxon>Acidiferrimicrobium</taxon>
    </lineage>
</organism>
<sequence>MTDAAPEPRPFADLDAFVGIPRVTGLAVSPTGRVVAAVDALDDAGGARTGALWELDPAGGEPRRLTRSAAGESAPTFLPDGTLVFTSARADDEPALWALPAAGEAEQIARYPGGVRTPVAARSTAVLLAGATRPVGADPAEDPDGSATRALRKDRKVDAILHTGMPIRHWDHELGDLSPRLLLVSPGGEPVDLAPDATFELTEASYDLAADGTLASVTWTERCPRGRTRTGVALIEVPGAHRRVLFPSEGDYAGPRLSPDGSVLAVARQVDGTFEVPMTVTLCLIGTGTGAGPAVEVDLADLHPTEWCWTPGGESLLVAGDWHGRGAVVVVDAASGQVVRRLAADAAYGALTPAPGGDAVYALRSSPSSPPTVARLELDRSDQEPGLLPFPGASPELPGVVEEVTARAPDGAEVRSWLCRPAGGDRAPVMLWVHGGPFSSWNAWSWRWNPWVAVARGWAVLLPDPALSTGYGPAWFARAWPHRAAAVWQDLEAVLDAALARPDLDGDRVACLGGSFGGYMTNWIAGHTDRFKAIVTHAGLWALDQQHATTDAAEWKTGLFGTVEEHPEWYADNSPHRFVDRIRTPMLVVHGNRDYRVPVSEALRLWWDLVSRHGGPPDALPHRFLQFAGEHHWVLGPANSRIWYETVLGFCEQHVLGRPPG</sequence>
<keyword evidence="6" id="KW-1185">Reference proteome</keyword>
<dbReference type="Proteomes" id="UP000437736">
    <property type="component" value="Unassembled WGS sequence"/>
</dbReference>
<accession>A0ABW9QXC0</accession>
<dbReference type="InterPro" id="IPR015943">
    <property type="entry name" value="WD40/YVTN_repeat-like_dom_sf"/>
</dbReference>
<keyword evidence="1" id="KW-0732">Signal</keyword>
<dbReference type="Gene3D" id="2.130.10.10">
    <property type="entry name" value="YVTN repeat-like/Quinoprotein amine dehydrogenase"/>
    <property type="match status" value="1"/>
</dbReference>
<feature type="domain" description="Peptidase S9 prolyl oligopeptidase catalytic" evidence="4">
    <location>
        <begin position="444"/>
        <end position="655"/>
    </location>
</feature>
<dbReference type="EMBL" id="WJHE01000946">
    <property type="protein sequence ID" value="MST34327.1"/>
    <property type="molecule type" value="Genomic_DNA"/>
</dbReference>
<dbReference type="Gene3D" id="2.120.10.30">
    <property type="entry name" value="TolB, C-terminal domain"/>
    <property type="match status" value="1"/>
</dbReference>
<gene>
    <name evidence="5" type="ORF">GHK86_16565</name>
</gene>
<keyword evidence="3" id="KW-0645">Protease</keyword>
<dbReference type="InterPro" id="IPR011659">
    <property type="entry name" value="WD40"/>
</dbReference>
<dbReference type="InterPro" id="IPR001375">
    <property type="entry name" value="Peptidase_S9_cat"/>
</dbReference>